<dbReference type="Pfam" id="PF03400">
    <property type="entry name" value="DDE_Tnp_IS1"/>
    <property type="match status" value="1"/>
</dbReference>
<dbReference type="PANTHER" id="PTHR33293:SF2">
    <property type="entry name" value="TRANSPOSASE"/>
    <property type="match status" value="1"/>
</dbReference>
<organism evidence="2 3">
    <name type="scientific">Chryseobacterium ginsengisoli</name>
    <dbReference type="NCBI Taxonomy" id="363853"/>
    <lineage>
        <taxon>Bacteria</taxon>
        <taxon>Pseudomonadati</taxon>
        <taxon>Bacteroidota</taxon>
        <taxon>Flavobacteriia</taxon>
        <taxon>Flavobacteriales</taxon>
        <taxon>Weeksellaceae</taxon>
        <taxon>Chryseobacterium group</taxon>
        <taxon>Chryseobacterium</taxon>
    </lineage>
</organism>
<protein>
    <submittedName>
        <fullName evidence="2">IS1 family transposase</fullName>
    </submittedName>
</protein>
<keyword evidence="3" id="KW-1185">Reference proteome</keyword>
<dbReference type="InterPro" id="IPR051354">
    <property type="entry name" value="Transposase_27_IS1"/>
</dbReference>
<evidence type="ECO:0000313" key="3">
    <source>
        <dbReference type="Proteomes" id="UP001500353"/>
    </source>
</evidence>
<dbReference type="Proteomes" id="UP001500353">
    <property type="component" value="Unassembled WGS sequence"/>
</dbReference>
<accession>A0ABP9MPC2</accession>
<evidence type="ECO:0000259" key="1">
    <source>
        <dbReference type="Pfam" id="PF12759"/>
    </source>
</evidence>
<proteinExistence type="predicted"/>
<name>A0ABP9MPC2_9FLAO</name>
<sequence length="234" mass="27872">MQMIECHSLCIKVSDTGICIYCYSKNIIKNGTTKTRKQQYFCKNCYKRFIDFYTYKAYEKNINSQIIQLTKEGLGIRSTARVLNISTTTLLKRIIYIAGLITQPKISLYQSYELDEMRFYMTNKSNQMWLTYAINKDTKKIVSFQIGKRTNKTLNTIIKTLLHSKAEKIFTDKLRNYQYLIPKEIHSTKRFETNSIERKNLTIRTHLKRFNRRTICFTKNNTVLYSILKIYFWG</sequence>
<dbReference type="EMBL" id="BAABHX010000006">
    <property type="protein sequence ID" value="GAA5097588.1"/>
    <property type="molecule type" value="Genomic_DNA"/>
</dbReference>
<dbReference type="PANTHER" id="PTHR33293">
    <property type="entry name" value="INSERTION ELEMENT IS1 1 PROTEIN INSB-RELATED"/>
    <property type="match status" value="1"/>
</dbReference>
<dbReference type="InterPro" id="IPR024431">
    <property type="entry name" value="InsA_HTH_dom"/>
</dbReference>
<reference evidence="3" key="1">
    <citation type="journal article" date="2019" name="Int. J. Syst. Evol. Microbiol.">
        <title>The Global Catalogue of Microorganisms (GCM) 10K type strain sequencing project: providing services to taxonomists for standard genome sequencing and annotation.</title>
        <authorList>
            <consortium name="The Broad Institute Genomics Platform"/>
            <consortium name="The Broad Institute Genome Sequencing Center for Infectious Disease"/>
            <person name="Wu L."/>
            <person name="Ma J."/>
        </authorList>
    </citation>
    <scope>NUCLEOTIDE SEQUENCE [LARGE SCALE GENOMIC DNA]</scope>
    <source>
        <strain evidence="3">JCM 18019</strain>
    </source>
</reference>
<evidence type="ECO:0000313" key="2">
    <source>
        <dbReference type="EMBL" id="GAA5097588.1"/>
    </source>
</evidence>
<feature type="domain" description="Insertion element IS1 protein InsA helix-turn-helix" evidence="1">
    <location>
        <begin position="53"/>
        <end position="92"/>
    </location>
</feature>
<comment type="caution">
    <text evidence="2">The sequence shown here is derived from an EMBL/GenBank/DDBJ whole genome shotgun (WGS) entry which is preliminary data.</text>
</comment>
<dbReference type="Pfam" id="PF12759">
    <property type="entry name" value="HTH_Tnp_IS1"/>
    <property type="match status" value="1"/>
</dbReference>
<dbReference type="NCBIfam" id="NF033558">
    <property type="entry name" value="transpos_IS1"/>
    <property type="match status" value="1"/>
</dbReference>
<gene>
    <name evidence="2" type="ORF">GCM10023210_32780</name>
</gene>
<dbReference type="InterPro" id="IPR005063">
    <property type="entry name" value="Transposase_27"/>
</dbReference>